<dbReference type="Proteomes" id="UP000008281">
    <property type="component" value="Unassembled WGS sequence"/>
</dbReference>
<gene>
    <name evidence="2" type="ORF">CRE_13858</name>
</gene>
<organism evidence="3">
    <name type="scientific">Caenorhabditis remanei</name>
    <name type="common">Caenorhabditis vulgaris</name>
    <dbReference type="NCBI Taxonomy" id="31234"/>
    <lineage>
        <taxon>Eukaryota</taxon>
        <taxon>Metazoa</taxon>
        <taxon>Ecdysozoa</taxon>
        <taxon>Nematoda</taxon>
        <taxon>Chromadorea</taxon>
        <taxon>Rhabditida</taxon>
        <taxon>Rhabditina</taxon>
        <taxon>Rhabditomorpha</taxon>
        <taxon>Rhabditoidea</taxon>
        <taxon>Rhabditidae</taxon>
        <taxon>Peloderinae</taxon>
        <taxon>Caenorhabditis</taxon>
    </lineage>
</organism>
<evidence type="ECO:0000313" key="3">
    <source>
        <dbReference type="Proteomes" id="UP000008281"/>
    </source>
</evidence>
<feature type="non-terminal residue" evidence="2">
    <location>
        <position position="568"/>
    </location>
</feature>
<feature type="region of interest" description="Disordered" evidence="1">
    <location>
        <begin position="17"/>
        <end position="87"/>
    </location>
</feature>
<dbReference type="InParanoid" id="E3NUZ7"/>
<evidence type="ECO:0000256" key="1">
    <source>
        <dbReference type="SAM" id="MobiDB-lite"/>
    </source>
</evidence>
<keyword evidence="3" id="KW-1185">Reference proteome</keyword>
<evidence type="ECO:0000313" key="2">
    <source>
        <dbReference type="EMBL" id="EFO96924.1"/>
    </source>
</evidence>
<accession>E3NUZ7</accession>
<name>E3NUZ7_CAERE</name>
<protein>
    <submittedName>
        <fullName evidence="2">Uncharacterized protein</fullName>
    </submittedName>
</protein>
<dbReference type="AlphaFoldDB" id="E3NUZ7"/>
<dbReference type="EMBL" id="DS270735">
    <property type="protein sequence ID" value="EFO96924.1"/>
    <property type="molecule type" value="Genomic_DNA"/>
</dbReference>
<proteinExistence type="predicted"/>
<sequence>MEFSCQSHCEKTTALNPYDSEFREEPDSEFSSKQVIPTFDFHGKIEKSDGESQKSDFSSEKVSDSNSEPRMVIPTSVSSHRIRKSDQKLHSNVEKERNFEFEAFCVENGSEKSIFQAEIQINSVKNHFSAVLIPLAPPFVHKQRYFSEKSLKIAARNAAKSVSLTAVSASLHSLHTNDKDTLLHFNDSDGSRTSKCTYRMVESDGTDGIGYGDDSEIPSKNDFRDVIRENCPENRLFIVFFLRKTMINLVSFEKITRLLPEELLRNLLALSANSLVSQPNFWRPAEKFAGKLLILAKRKLELMKKSLLNLKNEGKSREITAEMRDLLIFGADDEISNKKVFFIVEKENFFDFNNIFIPEPSKNRSEVAMDAKTNETGQERWLERRPRRPPKDLKGIAKKEVVSDLKICKKPRLVYGAESVDVSSSADLSICSASQLRHFYQIVYVENVKIDRIMKFMVEFWRESAVMRVFTSFNNWFMLVDKEKILALPVFSSFSLQIIDRIDKNGVNQKLFIFAENQCVMSENNRSEPEISREFLENATKTWFLWENRAKKLENIDFVFENANFVSG</sequence>
<dbReference type="HOGENOM" id="CLU_481114_0_0_1"/>
<feature type="compositionally biased region" description="Basic and acidic residues" evidence="1">
    <location>
        <begin position="41"/>
        <end position="63"/>
    </location>
</feature>
<reference evidence="2" key="1">
    <citation type="submission" date="2007-07" db="EMBL/GenBank/DDBJ databases">
        <title>PCAP assembly of the Caenorhabditis remanei genome.</title>
        <authorList>
            <consortium name="The Caenorhabditis remanei Sequencing Consortium"/>
            <person name="Wilson R.K."/>
        </authorList>
    </citation>
    <scope>NUCLEOTIDE SEQUENCE [LARGE SCALE GENOMIC DNA]</scope>
    <source>
        <strain evidence="2">PB4641</strain>
    </source>
</reference>